<organism evidence="1 3">
    <name type="scientific">Flavobacterium tructae</name>
    <dbReference type="NCBI Taxonomy" id="1114873"/>
    <lineage>
        <taxon>Bacteria</taxon>
        <taxon>Pseudomonadati</taxon>
        <taxon>Bacteroidota</taxon>
        <taxon>Flavobacteriia</taxon>
        <taxon>Flavobacteriales</taxon>
        <taxon>Flavobacteriaceae</taxon>
        <taxon>Flavobacterium</taxon>
    </lineage>
</organism>
<sequence>MTQLEKIIEEIQHSNTPTKQFLEFVERDKEYQKAKTNKDKWKLILMILQRFSDIFKNGEYEDLRTIFKARYPNL</sequence>
<dbReference type="Proteomes" id="UP000198319">
    <property type="component" value="Unassembled WGS sequence"/>
</dbReference>
<evidence type="ECO:0000313" key="4">
    <source>
        <dbReference type="Proteomes" id="UP000198319"/>
    </source>
</evidence>
<dbReference type="RefSeq" id="WP_070908631.1">
    <property type="nucleotide sequence ID" value="NZ_MIKE01000027.1"/>
</dbReference>
<dbReference type="EMBL" id="MUHG01000020">
    <property type="protein sequence ID" value="OXB18931.1"/>
    <property type="molecule type" value="Genomic_DNA"/>
</dbReference>
<dbReference type="Proteomes" id="UP000180252">
    <property type="component" value="Unassembled WGS sequence"/>
</dbReference>
<dbReference type="AlphaFoldDB" id="A0A1S1J2I3"/>
<dbReference type="EMBL" id="MIKE01000027">
    <property type="protein sequence ID" value="OHT43685.1"/>
    <property type="molecule type" value="Genomic_DNA"/>
</dbReference>
<protein>
    <submittedName>
        <fullName evidence="1">Uncharacterized protein</fullName>
    </submittedName>
</protein>
<accession>A0A1S1J2I3</accession>
<comment type="caution">
    <text evidence="1">The sequence shown here is derived from an EMBL/GenBank/DDBJ whole genome shotgun (WGS) entry which is preliminary data.</text>
</comment>
<dbReference type="STRING" id="1278819.BHE19_18110"/>
<keyword evidence="4" id="KW-1185">Reference proteome</keyword>
<reference evidence="2 4" key="3">
    <citation type="submission" date="2016-11" db="EMBL/GenBank/DDBJ databases">
        <title>Whole genomes of Flavobacteriaceae.</title>
        <authorList>
            <person name="Stine C."/>
            <person name="Li C."/>
            <person name="Tadesse D."/>
        </authorList>
    </citation>
    <scope>NUCLEOTIDE SEQUENCE [LARGE SCALE GENOMIC DNA]</scope>
    <source>
        <strain evidence="2 4">ATCC BAA-2541</strain>
    </source>
</reference>
<gene>
    <name evidence="2" type="ORF">B0A71_13870</name>
    <name evidence="1" type="ORF">BHE19_18110</name>
</gene>
<reference evidence="1" key="1">
    <citation type="submission" date="2016-09" db="EMBL/GenBank/DDBJ databases">
        <authorList>
            <person name="Capua I."/>
            <person name="De Benedictis P."/>
            <person name="Joannis T."/>
            <person name="Lombin L.H."/>
            <person name="Cattoli G."/>
        </authorList>
    </citation>
    <scope>NUCLEOTIDE SEQUENCE [LARGE SCALE GENOMIC DNA]</scope>
    <source>
        <strain evidence="1">MSU</strain>
    </source>
</reference>
<name>A0A1S1J2I3_9FLAO</name>
<evidence type="ECO:0000313" key="2">
    <source>
        <dbReference type="EMBL" id="OXB18931.1"/>
    </source>
</evidence>
<evidence type="ECO:0000313" key="1">
    <source>
        <dbReference type="EMBL" id="OHT43685.1"/>
    </source>
</evidence>
<evidence type="ECO:0000313" key="3">
    <source>
        <dbReference type="Proteomes" id="UP000180252"/>
    </source>
</evidence>
<reference evidence="3" key="2">
    <citation type="submission" date="2016-09" db="EMBL/GenBank/DDBJ databases">
        <authorList>
            <person name="Chen S."/>
            <person name="Walker E."/>
        </authorList>
    </citation>
    <scope>NUCLEOTIDE SEQUENCE [LARGE SCALE GENOMIC DNA]</scope>
    <source>
        <strain evidence="3">MSU</strain>
    </source>
</reference>
<proteinExistence type="predicted"/>